<proteinExistence type="predicted"/>
<evidence type="ECO:0000313" key="1">
    <source>
        <dbReference type="EMBL" id="KAJ7720640.1"/>
    </source>
</evidence>
<comment type="caution">
    <text evidence="1">The sequence shown here is derived from an EMBL/GenBank/DDBJ whole genome shotgun (WGS) entry which is preliminary data.</text>
</comment>
<organism evidence="1 2">
    <name type="scientific">Mycena metata</name>
    <dbReference type="NCBI Taxonomy" id="1033252"/>
    <lineage>
        <taxon>Eukaryota</taxon>
        <taxon>Fungi</taxon>
        <taxon>Dikarya</taxon>
        <taxon>Basidiomycota</taxon>
        <taxon>Agaricomycotina</taxon>
        <taxon>Agaricomycetes</taxon>
        <taxon>Agaricomycetidae</taxon>
        <taxon>Agaricales</taxon>
        <taxon>Marasmiineae</taxon>
        <taxon>Mycenaceae</taxon>
        <taxon>Mycena</taxon>
    </lineage>
</organism>
<protein>
    <submittedName>
        <fullName evidence="1">Uncharacterized protein</fullName>
    </submittedName>
</protein>
<reference evidence="1" key="1">
    <citation type="submission" date="2023-03" db="EMBL/GenBank/DDBJ databases">
        <title>Massive genome expansion in bonnet fungi (Mycena s.s.) driven by repeated elements and novel gene families across ecological guilds.</title>
        <authorList>
            <consortium name="Lawrence Berkeley National Laboratory"/>
            <person name="Harder C.B."/>
            <person name="Miyauchi S."/>
            <person name="Viragh M."/>
            <person name="Kuo A."/>
            <person name="Thoen E."/>
            <person name="Andreopoulos B."/>
            <person name="Lu D."/>
            <person name="Skrede I."/>
            <person name="Drula E."/>
            <person name="Henrissat B."/>
            <person name="Morin E."/>
            <person name="Kohler A."/>
            <person name="Barry K."/>
            <person name="LaButti K."/>
            <person name="Morin E."/>
            <person name="Salamov A."/>
            <person name="Lipzen A."/>
            <person name="Mereny Z."/>
            <person name="Hegedus B."/>
            <person name="Baldrian P."/>
            <person name="Stursova M."/>
            <person name="Weitz H."/>
            <person name="Taylor A."/>
            <person name="Grigoriev I.V."/>
            <person name="Nagy L.G."/>
            <person name="Martin F."/>
            <person name="Kauserud H."/>
        </authorList>
    </citation>
    <scope>NUCLEOTIDE SEQUENCE</scope>
    <source>
        <strain evidence="1">CBHHK182m</strain>
    </source>
</reference>
<name>A0AAD7HHF5_9AGAR</name>
<sequence length="214" mass="24466">MSLLRRNQGAITSEESQIDATMVERGESEFELRSHAKRFQQSLTLNLRLPRNYAVIQIYCAIRITFPAILNWESPRAGWETENGTTGGTRYNYRRGSHREAEGLMNFANVNEQDAWRADGYRWTMDLAVFSCRPTAARFRDRNPGRGISVEKNKRVVIFVGATFSMFDSVEPSRSPCGVDTLERRCYNWTRGIQGVTHLRCDQTEIGSRGALEC</sequence>
<accession>A0AAD7HHF5</accession>
<dbReference type="Proteomes" id="UP001215598">
    <property type="component" value="Unassembled WGS sequence"/>
</dbReference>
<dbReference type="EMBL" id="JARKIB010000238">
    <property type="protein sequence ID" value="KAJ7720640.1"/>
    <property type="molecule type" value="Genomic_DNA"/>
</dbReference>
<dbReference type="AlphaFoldDB" id="A0AAD7HHF5"/>
<evidence type="ECO:0000313" key="2">
    <source>
        <dbReference type="Proteomes" id="UP001215598"/>
    </source>
</evidence>
<gene>
    <name evidence="1" type="ORF">B0H16DRAFT_1474332</name>
</gene>
<keyword evidence="2" id="KW-1185">Reference proteome</keyword>